<feature type="domain" description="NR LBD" evidence="4">
    <location>
        <begin position="1"/>
        <end position="140"/>
    </location>
</feature>
<dbReference type="SUPFAM" id="SSF48508">
    <property type="entry name" value="Nuclear receptor ligand-binding domain"/>
    <property type="match status" value="1"/>
</dbReference>
<keyword evidence="3" id="KW-0675">Receptor</keyword>
<dbReference type="InterPro" id="IPR050274">
    <property type="entry name" value="Nuclear_hormone_rcpt_NR2"/>
</dbReference>
<dbReference type="InterPro" id="IPR001723">
    <property type="entry name" value="Nuclear_hrmn_rcpt"/>
</dbReference>
<dbReference type="AlphaFoldDB" id="A0AAD9K4N0"/>
<dbReference type="InterPro" id="IPR035500">
    <property type="entry name" value="NHR-like_dom_sf"/>
</dbReference>
<dbReference type="InterPro" id="IPR000536">
    <property type="entry name" value="Nucl_hrmn_rcpt_lig-bd"/>
</dbReference>
<evidence type="ECO:0000256" key="2">
    <source>
        <dbReference type="ARBA" id="ARBA00023163"/>
    </source>
</evidence>
<evidence type="ECO:0000259" key="4">
    <source>
        <dbReference type="PROSITE" id="PS51843"/>
    </source>
</evidence>
<protein>
    <recommendedName>
        <fullName evidence="4">NR LBD domain-containing protein</fullName>
    </recommendedName>
</protein>
<dbReference type="EMBL" id="JAODUP010000063">
    <property type="protein sequence ID" value="KAK2164466.1"/>
    <property type="molecule type" value="Genomic_DNA"/>
</dbReference>
<reference evidence="5" key="1">
    <citation type="journal article" date="2023" name="Mol. Biol. Evol.">
        <title>Third-Generation Sequencing Reveals the Adaptive Role of the Epigenome in Three Deep-Sea Polychaetes.</title>
        <authorList>
            <person name="Perez M."/>
            <person name="Aroh O."/>
            <person name="Sun Y."/>
            <person name="Lan Y."/>
            <person name="Juniper S.K."/>
            <person name="Young C.R."/>
            <person name="Angers B."/>
            <person name="Qian P.Y."/>
        </authorList>
    </citation>
    <scope>NUCLEOTIDE SEQUENCE</scope>
    <source>
        <strain evidence="5">P08H-3</strain>
    </source>
</reference>
<dbReference type="Proteomes" id="UP001208570">
    <property type="component" value="Unassembled WGS sequence"/>
</dbReference>
<evidence type="ECO:0000313" key="6">
    <source>
        <dbReference type="Proteomes" id="UP001208570"/>
    </source>
</evidence>
<proteinExistence type="predicted"/>
<gene>
    <name evidence="5" type="ORF">LSH36_63g07011</name>
</gene>
<keyword evidence="6" id="KW-1185">Reference proteome</keyword>
<keyword evidence="2" id="KW-0804">Transcription</keyword>
<dbReference type="PRINTS" id="PR01282">
    <property type="entry name" value="COUPTNFACTOR"/>
</dbReference>
<dbReference type="Pfam" id="PF00104">
    <property type="entry name" value="Hormone_recep"/>
    <property type="match status" value="1"/>
</dbReference>
<dbReference type="PRINTS" id="PR00398">
    <property type="entry name" value="STRDHORMONER"/>
</dbReference>
<name>A0AAD9K4N0_9ANNE</name>
<organism evidence="5 6">
    <name type="scientific">Paralvinella palmiformis</name>
    <dbReference type="NCBI Taxonomy" id="53620"/>
    <lineage>
        <taxon>Eukaryota</taxon>
        <taxon>Metazoa</taxon>
        <taxon>Spiralia</taxon>
        <taxon>Lophotrochozoa</taxon>
        <taxon>Annelida</taxon>
        <taxon>Polychaeta</taxon>
        <taxon>Sedentaria</taxon>
        <taxon>Canalipalpata</taxon>
        <taxon>Terebellida</taxon>
        <taxon>Terebelliformia</taxon>
        <taxon>Alvinellidae</taxon>
        <taxon>Paralvinella</taxon>
    </lineage>
</organism>
<dbReference type="PANTHER" id="PTHR24083">
    <property type="entry name" value="NUCLEAR HORMONE RECEPTOR"/>
    <property type="match status" value="1"/>
</dbReference>
<evidence type="ECO:0000256" key="3">
    <source>
        <dbReference type="ARBA" id="ARBA00023170"/>
    </source>
</evidence>
<dbReference type="PROSITE" id="PS51843">
    <property type="entry name" value="NR_LBD"/>
    <property type="match status" value="1"/>
</dbReference>
<keyword evidence="1" id="KW-0805">Transcription regulation</keyword>
<comment type="caution">
    <text evidence="5">The sequence shown here is derived from an EMBL/GenBank/DDBJ whole genome shotgun (WGS) entry which is preliminary data.</text>
</comment>
<dbReference type="Gene3D" id="1.10.565.10">
    <property type="entry name" value="Retinoid X Receptor"/>
    <property type="match status" value="1"/>
</dbReference>
<evidence type="ECO:0000313" key="5">
    <source>
        <dbReference type="EMBL" id="KAK2164466.1"/>
    </source>
</evidence>
<evidence type="ECO:0000256" key="1">
    <source>
        <dbReference type="ARBA" id="ARBA00023015"/>
    </source>
</evidence>
<sequence length="140" mass="15807">MPMESSPLLSATEHAQNAPNGKAALTLADVRILQEVTTRFRAIQVDPAEFACLKAIVLFKPDTRGLKDPQQVENLQDQAQVMLGQHTRTQHPGQPVRFGRLLLMLPLLRLVPSERVENMFFRRTIGNTPMEKLLCDMFKS</sequence>
<accession>A0AAD9K4N0</accession>